<keyword evidence="9 12" id="KW-0675">Receptor</keyword>
<evidence type="ECO:0000256" key="12">
    <source>
        <dbReference type="RuleBase" id="RU000688"/>
    </source>
</evidence>
<feature type="transmembrane region" description="Helical" evidence="13">
    <location>
        <begin position="270"/>
        <end position="290"/>
    </location>
</feature>
<dbReference type="AlphaFoldDB" id="A0A8D0GMP0"/>
<evidence type="ECO:0000313" key="15">
    <source>
        <dbReference type="Ensembl" id="ENSSPUP00000007504.1"/>
    </source>
</evidence>
<dbReference type="PANTHER" id="PTHR26454:SF18">
    <property type="entry name" value="OLFACTORY RECEPTOR 6C76"/>
    <property type="match status" value="1"/>
</dbReference>
<evidence type="ECO:0000256" key="8">
    <source>
        <dbReference type="ARBA" id="ARBA00023136"/>
    </source>
</evidence>
<name>A0A8D0GMP0_SPHPU</name>
<proteinExistence type="inferred from homology"/>
<accession>A0A8D0GMP0</accession>
<keyword evidence="5 13" id="KW-0552">Olfaction</keyword>
<keyword evidence="8 13" id="KW-0472">Membrane</keyword>
<dbReference type="PROSITE" id="PS50262">
    <property type="entry name" value="G_PROTEIN_RECEP_F1_2"/>
    <property type="match status" value="1"/>
</dbReference>
<evidence type="ECO:0000313" key="16">
    <source>
        <dbReference type="Proteomes" id="UP000694392"/>
    </source>
</evidence>
<keyword evidence="10" id="KW-0325">Glycoprotein</keyword>
<dbReference type="PANTHER" id="PTHR26454">
    <property type="entry name" value="OLFACTORY RECEPTOR"/>
    <property type="match status" value="1"/>
</dbReference>
<evidence type="ECO:0000256" key="6">
    <source>
        <dbReference type="ARBA" id="ARBA00022989"/>
    </source>
</evidence>
<evidence type="ECO:0000256" key="1">
    <source>
        <dbReference type="ARBA" id="ARBA00004651"/>
    </source>
</evidence>
<evidence type="ECO:0000256" key="7">
    <source>
        <dbReference type="ARBA" id="ARBA00023040"/>
    </source>
</evidence>
<dbReference type="Ensembl" id="ENSSPUT00000007996.1">
    <property type="protein sequence ID" value="ENSSPUP00000007504.1"/>
    <property type="gene ID" value="ENSSPUG00000005793.1"/>
</dbReference>
<dbReference type="InterPro" id="IPR017452">
    <property type="entry name" value="GPCR_Rhodpsn_7TM"/>
</dbReference>
<evidence type="ECO:0000256" key="9">
    <source>
        <dbReference type="ARBA" id="ARBA00023170"/>
    </source>
</evidence>
<feature type="transmembrane region" description="Helical" evidence="13">
    <location>
        <begin position="60"/>
        <end position="79"/>
    </location>
</feature>
<keyword evidence="4 12" id="KW-0812">Transmembrane</keyword>
<dbReference type="CDD" id="cd15912">
    <property type="entry name" value="7tmA_OR6C-like"/>
    <property type="match status" value="1"/>
</dbReference>
<keyword evidence="6 13" id="KW-1133">Transmembrane helix</keyword>
<dbReference type="Proteomes" id="UP000694392">
    <property type="component" value="Unplaced"/>
</dbReference>
<protein>
    <recommendedName>
        <fullName evidence="13">Olfactory receptor</fullName>
    </recommendedName>
</protein>
<dbReference type="PRINTS" id="PR00245">
    <property type="entry name" value="OLFACTORYR"/>
</dbReference>
<comment type="subcellular location">
    <subcellularLocation>
        <location evidence="1 13">Cell membrane</location>
        <topology evidence="1 13">Multi-pass membrane protein</topology>
    </subcellularLocation>
</comment>
<dbReference type="OMA" id="LTIMWNT"/>
<dbReference type="InterPro" id="IPR000276">
    <property type="entry name" value="GPCR_Rhodpsn"/>
</dbReference>
<feature type="transmembrane region" description="Helical" evidence="13">
    <location>
        <begin position="198"/>
        <end position="224"/>
    </location>
</feature>
<dbReference type="InterPro" id="IPR000725">
    <property type="entry name" value="Olfact_rcpt"/>
</dbReference>
<feature type="transmembrane region" description="Helical" evidence="13">
    <location>
        <begin position="99"/>
        <end position="118"/>
    </location>
</feature>
<evidence type="ECO:0000259" key="14">
    <source>
        <dbReference type="PROSITE" id="PS50262"/>
    </source>
</evidence>
<evidence type="ECO:0000256" key="10">
    <source>
        <dbReference type="ARBA" id="ARBA00023180"/>
    </source>
</evidence>
<keyword evidence="11 12" id="KW-0807">Transducer</keyword>
<dbReference type="SUPFAM" id="SSF81321">
    <property type="entry name" value="Family A G protein-coupled receptor-like"/>
    <property type="match status" value="1"/>
</dbReference>
<reference evidence="15" key="2">
    <citation type="submission" date="2025-09" db="UniProtKB">
        <authorList>
            <consortium name="Ensembl"/>
        </authorList>
    </citation>
    <scope>IDENTIFICATION</scope>
</reference>
<dbReference type="PRINTS" id="PR00237">
    <property type="entry name" value="GPCRRHODOPSN"/>
</dbReference>
<keyword evidence="2 13" id="KW-1003">Cell membrane</keyword>
<keyword evidence="3 13" id="KW-0716">Sensory transduction</keyword>
<feature type="transmembrane region" description="Helical" evidence="13">
    <location>
        <begin position="20"/>
        <end position="48"/>
    </location>
</feature>
<organism evidence="15 16">
    <name type="scientific">Sphenodon punctatus</name>
    <name type="common">Tuatara</name>
    <name type="synonym">Hatteria punctata</name>
    <dbReference type="NCBI Taxonomy" id="8508"/>
    <lineage>
        <taxon>Eukaryota</taxon>
        <taxon>Metazoa</taxon>
        <taxon>Chordata</taxon>
        <taxon>Craniata</taxon>
        <taxon>Vertebrata</taxon>
        <taxon>Euteleostomi</taxon>
        <taxon>Lepidosauria</taxon>
        <taxon>Sphenodontia</taxon>
        <taxon>Sphenodontidae</taxon>
        <taxon>Sphenodon</taxon>
    </lineage>
</organism>
<sequence>MNNATKVTEFILLGLTDIRWLQILLFVVLLITYLFTLIGNLIIIIITLVDHHLQTPMYFFLRNFSFLEISFTSIVVPKMLSNLLEGRKTISRVTCFAQFFFYFVVGITELFILAVMSIDRYVAICHPLRYPTIMNRRVCIHLVAWSWIWGVLFILFPTIVVSKLPFCGPNVINHFFCDNSPLIKLSCSDTQLLELLDFLMAFCTVLGTLAITIVSYVNIISTVLRIPSTTGRQKAFSTCASHIIVVSITYGSCIFLYVKPTRSSGVDFNKTAAIFNNIVCPFLNPFIYSLRNKQVQEALKQLICDAASSWFILHS</sequence>
<evidence type="ECO:0000256" key="3">
    <source>
        <dbReference type="ARBA" id="ARBA00022606"/>
    </source>
</evidence>
<dbReference type="GO" id="GO:0005886">
    <property type="term" value="C:plasma membrane"/>
    <property type="evidence" value="ECO:0007669"/>
    <property type="project" value="UniProtKB-SubCell"/>
</dbReference>
<evidence type="ECO:0000256" key="11">
    <source>
        <dbReference type="ARBA" id="ARBA00023224"/>
    </source>
</evidence>
<dbReference type="InterPro" id="IPR047132">
    <property type="entry name" value="Olfact_rcpt_6C-like"/>
</dbReference>
<reference evidence="15" key="1">
    <citation type="submission" date="2025-08" db="UniProtKB">
        <authorList>
            <consortium name="Ensembl"/>
        </authorList>
    </citation>
    <scope>IDENTIFICATION</scope>
</reference>
<evidence type="ECO:0000256" key="5">
    <source>
        <dbReference type="ARBA" id="ARBA00022725"/>
    </source>
</evidence>
<dbReference type="GO" id="GO:0004930">
    <property type="term" value="F:G protein-coupled receptor activity"/>
    <property type="evidence" value="ECO:0007669"/>
    <property type="project" value="UniProtKB-KW"/>
</dbReference>
<keyword evidence="7 12" id="KW-0297">G-protein coupled receptor</keyword>
<evidence type="ECO:0000256" key="4">
    <source>
        <dbReference type="ARBA" id="ARBA00022692"/>
    </source>
</evidence>
<feature type="transmembrane region" description="Helical" evidence="13">
    <location>
        <begin position="236"/>
        <end position="258"/>
    </location>
</feature>
<keyword evidence="16" id="KW-1185">Reference proteome</keyword>
<dbReference type="GeneTree" id="ENSGT01140000282532"/>
<evidence type="ECO:0000256" key="13">
    <source>
        <dbReference type="RuleBase" id="RU363047"/>
    </source>
</evidence>
<dbReference type="FunFam" id="1.20.1070.10:FF:000010">
    <property type="entry name" value="Olfactory receptor"/>
    <property type="match status" value="1"/>
</dbReference>
<feature type="transmembrane region" description="Helical" evidence="13">
    <location>
        <begin position="138"/>
        <end position="160"/>
    </location>
</feature>
<dbReference type="Pfam" id="PF13853">
    <property type="entry name" value="7tm_4"/>
    <property type="match status" value="1"/>
</dbReference>
<evidence type="ECO:0000256" key="2">
    <source>
        <dbReference type="ARBA" id="ARBA00022475"/>
    </source>
</evidence>
<dbReference type="PROSITE" id="PS00237">
    <property type="entry name" value="G_PROTEIN_RECEP_F1_1"/>
    <property type="match status" value="1"/>
</dbReference>
<dbReference type="Gene3D" id="1.20.1070.10">
    <property type="entry name" value="Rhodopsin 7-helix transmembrane proteins"/>
    <property type="match status" value="1"/>
</dbReference>
<dbReference type="GO" id="GO:0004984">
    <property type="term" value="F:olfactory receptor activity"/>
    <property type="evidence" value="ECO:0007669"/>
    <property type="project" value="InterPro"/>
</dbReference>
<comment type="similarity">
    <text evidence="12">Belongs to the G-protein coupled receptor 1 family.</text>
</comment>
<feature type="domain" description="G-protein coupled receptors family 1 profile" evidence="14">
    <location>
        <begin position="39"/>
        <end position="288"/>
    </location>
</feature>